<keyword evidence="5 6" id="KW-0472">Membrane</keyword>
<dbReference type="RefSeq" id="WP_021929551.1">
    <property type="nucleotide sequence ID" value="NZ_AP023322.1"/>
</dbReference>
<evidence type="ECO:0000256" key="1">
    <source>
        <dbReference type="ARBA" id="ARBA00004651"/>
    </source>
</evidence>
<feature type="transmembrane region" description="Helical" evidence="6">
    <location>
        <begin position="377"/>
        <end position="395"/>
    </location>
</feature>
<organism evidence="7 8">
    <name type="scientific">Coprobacter secundus subsp. similis</name>
    <dbReference type="NCBI Taxonomy" id="2751153"/>
    <lineage>
        <taxon>Bacteria</taxon>
        <taxon>Pseudomonadati</taxon>
        <taxon>Bacteroidota</taxon>
        <taxon>Bacteroidia</taxon>
        <taxon>Bacteroidales</taxon>
        <taxon>Barnesiellaceae</taxon>
        <taxon>Coprobacter</taxon>
    </lineage>
</organism>
<evidence type="ECO:0000256" key="5">
    <source>
        <dbReference type="ARBA" id="ARBA00023136"/>
    </source>
</evidence>
<proteinExistence type="predicted"/>
<evidence type="ECO:0000313" key="7">
    <source>
        <dbReference type="EMBL" id="BCI64324.1"/>
    </source>
</evidence>
<name>A0A7G1I0P5_9BACT</name>
<evidence type="ECO:0000313" key="8">
    <source>
        <dbReference type="Proteomes" id="UP000594042"/>
    </source>
</evidence>
<feature type="transmembrane region" description="Helical" evidence="6">
    <location>
        <begin position="439"/>
        <end position="457"/>
    </location>
</feature>
<feature type="transmembrane region" description="Helical" evidence="6">
    <location>
        <begin position="583"/>
        <end position="603"/>
    </location>
</feature>
<feature type="transmembrane region" description="Helical" evidence="6">
    <location>
        <begin position="56"/>
        <end position="81"/>
    </location>
</feature>
<protein>
    <submittedName>
        <fullName evidence="7">Membrane protein</fullName>
    </submittedName>
</protein>
<evidence type="ECO:0000256" key="6">
    <source>
        <dbReference type="SAM" id="Phobius"/>
    </source>
</evidence>
<dbReference type="Pfam" id="PF03739">
    <property type="entry name" value="LptF_LptG"/>
    <property type="match status" value="1"/>
</dbReference>
<sequence>MFRIKRLYTFILQTFLPVFLMTFFICLFIVLMQFLWKYVDEMVGKGIEMSVLAELFFYAAVTLIPMSLPLALLLASLMTFGNLGERFELLAIKAAGVSLIHIMRPLIVVICLIVVGAFFFQNDILPKAQVKMWTLLYSVRQKSPELDIPEGVFYDQISGYNLYVKSKNRETGMMKDLMIYDVSKGFDDVMMILADSGKLKLTDDKQYLFLTLYDGESFENLKTQNRSSKNVPYRRETFSQKEILIPFDANFNRMDDGIMQNQYIGKDMHALRTSIDSMNLRMDSIGRTFGNDLKRSGYFTLYDYQNNTAKPSKQVQQQSFNIDSLYAQESLLRKQALLDRAITRAESVRQDFEYKSLVTNDEKRTIRRHEMEMHKKFTLSFACLIFFFIGAPLGAIIRKGGLGMPVIVSVFLFIFYYIIDNTGYKMARDGRWPVWEGIWLSSAVLLPLGIFLTYKAVKDSAVFNRDAYMNFIRKIIGKQEVRNIVMKEIVIDEMIPETALKYIDELSDLCNEMLRKTGNKRQNYYEYWTRGYDKDLLHSISYRLETLVEYAQNSKNQLLITKLMDYPIIRNLYLYRPTKIKSAGILLVILFPISIPIYLFGSWQQKGLRRELNTILSTNKELKEIIYKDLELSGKKIYCQVNQTNLDTKN</sequence>
<keyword evidence="2" id="KW-1003">Cell membrane</keyword>
<comment type="subcellular location">
    <subcellularLocation>
        <location evidence="1">Cell membrane</location>
        <topology evidence="1">Multi-pass membrane protein</topology>
    </subcellularLocation>
</comment>
<dbReference type="GO" id="GO:0015920">
    <property type="term" value="P:lipopolysaccharide transport"/>
    <property type="evidence" value="ECO:0007669"/>
    <property type="project" value="TreeGrafter"/>
</dbReference>
<accession>A0A7G1I0P5</accession>
<feature type="transmembrane region" description="Helical" evidence="6">
    <location>
        <begin position="7"/>
        <end position="36"/>
    </location>
</feature>
<dbReference type="EMBL" id="AP023322">
    <property type="protein sequence ID" value="BCI64324.1"/>
    <property type="molecule type" value="Genomic_DNA"/>
</dbReference>
<keyword evidence="3 6" id="KW-0812">Transmembrane</keyword>
<evidence type="ECO:0000256" key="2">
    <source>
        <dbReference type="ARBA" id="ARBA00022475"/>
    </source>
</evidence>
<dbReference type="InterPro" id="IPR005495">
    <property type="entry name" value="LptG/LptF_permease"/>
</dbReference>
<evidence type="ECO:0000256" key="3">
    <source>
        <dbReference type="ARBA" id="ARBA00022692"/>
    </source>
</evidence>
<evidence type="ECO:0000256" key="4">
    <source>
        <dbReference type="ARBA" id="ARBA00022989"/>
    </source>
</evidence>
<feature type="transmembrane region" description="Helical" evidence="6">
    <location>
        <begin position="402"/>
        <end position="419"/>
    </location>
</feature>
<keyword evidence="8" id="KW-1185">Reference proteome</keyword>
<dbReference type="KEGG" id="copr:Cop2CBH44_26770"/>
<gene>
    <name evidence="7" type="ORF">Cop2CBH44_26770</name>
</gene>
<keyword evidence="4 6" id="KW-1133">Transmembrane helix</keyword>
<dbReference type="PANTHER" id="PTHR33529:SF6">
    <property type="entry name" value="YJGP_YJGQ FAMILY PERMEASE"/>
    <property type="match status" value="1"/>
</dbReference>
<dbReference type="PANTHER" id="PTHR33529">
    <property type="entry name" value="SLR0882 PROTEIN-RELATED"/>
    <property type="match status" value="1"/>
</dbReference>
<dbReference type="Proteomes" id="UP000594042">
    <property type="component" value="Chromosome"/>
</dbReference>
<dbReference type="GO" id="GO:0043190">
    <property type="term" value="C:ATP-binding cassette (ABC) transporter complex"/>
    <property type="evidence" value="ECO:0007669"/>
    <property type="project" value="TreeGrafter"/>
</dbReference>
<feature type="transmembrane region" description="Helical" evidence="6">
    <location>
        <begin position="102"/>
        <end position="120"/>
    </location>
</feature>
<reference evidence="8" key="1">
    <citation type="submission" date="2020-07" db="EMBL/GenBank/DDBJ databases">
        <title>Complete genome sequencing of Coprobacter sp. strain 2CBH44.</title>
        <authorList>
            <person name="Sakamoto M."/>
            <person name="Murakami T."/>
            <person name="Mori H."/>
        </authorList>
    </citation>
    <scope>NUCLEOTIDE SEQUENCE [LARGE SCALE GENOMIC DNA]</scope>
    <source>
        <strain evidence="8">2CBH44</strain>
    </source>
</reference>
<dbReference type="AlphaFoldDB" id="A0A7G1I0P5"/>